<evidence type="ECO:0000256" key="1">
    <source>
        <dbReference type="SAM" id="MobiDB-lite"/>
    </source>
</evidence>
<comment type="caution">
    <text evidence="5">The sequence shown here is derived from an EMBL/GenBank/DDBJ whole genome shotgun (WGS) entry which is preliminary data.</text>
</comment>
<reference evidence="6" key="1">
    <citation type="journal article" date="2021" name="Int. J. Syst. Evol. Microbiol.">
        <title>Actinocatenispora comari sp. nov., an endophytic actinomycete isolated from aerial parts of Comarum salesowianum.</title>
        <authorList>
            <person name="Oyunbileg N."/>
            <person name="Iizaka Y."/>
            <person name="Hamada M."/>
            <person name="Davaapurev B.O."/>
            <person name="Fukumoto A."/>
            <person name="Tsetseg B."/>
            <person name="Kato F."/>
            <person name="Tamura T."/>
            <person name="Batkhuu J."/>
            <person name="Anzai Y."/>
        </authorList>
    </citation>
    <scope>NUCLEOTIDE SEQUENCE [LARGE SCALE GENOMIC DNA]</scope>
    <source>
        <strain evidence="6">NUM-2625</strain>
    </source>
</reference>
<sequence length="428" mass="43993">MAPAAAVLLLFTVTIVAWAVQRVTPADAQFLEPASRAGIGSGTVARRLAAAGTPVHRVGSSAAALSVTGEDATLLVTAPGYVRPARLERLLRSTGYRRVVLVAPSPTVLDEQRLPARRTGSRWTTGVADAGCADGPSVGPAAVRGDTYAATVPGAHRCYAGGVLLLPATGGPQVVLVGAADVFRNDRIGEHRNAALATALLGPLPVVWLSLHRPEPVEQAPLPPVPTASPERPEPTVTGPTYEPPPSATVGGDSGSRADGGSAGDGSSDGGGAPPNPLWSALPPWVWAIVVQLLVAAVLFAAWRARRLGGPVSEPLPVLVPSTETVLGRARLYRRSNARAAAAAALRAGTLRRLRAGVGDAAAATGAEALATASGWPIERVESVLYGPAPERDDELRALAADLAELRRRVLDPRYGSANEGTGRAGHR</sequence>
<proteinExistence type="predicted"/>
<keyword evidence="6" id="KW-1185">Reference proteome</keyword>
<organism evidence="5 6">
    <name type="scientific">Actinocatenispora comari</name>
    <dbReference type="NCBI Taxonomy" id="2807577"/>
    <lineage>
        <taxon>Bacteria</taxon>
        <taxon>Bacillati</taxon>
        <taxon>Actinomycetota</taxon>
        <taxon>Actinomycetes</taxon>
        <taxon>Micromonosporales</taxon>
        <taxon>Micromonosporaceae</taxon>
        <taxon>Actinocatenispora</taxon>
    </lineage>
</organism>
<keyword evidence="2" id="KW-1133">Transmembrane helix</keyword>
<dbReference type="AlphaFoldDB" id="A0A8J4ELL8"/>
<evidence type="ECO:0000256" key="3">
    <source>
        <dbReference type="SAM" id="SignalP"/>
    </source>
</evidence>
<keyword evidence="2" id="KW-0472">Membrane</keyword>
<dbReference type="Pfam" id="PF14258">
    <property type="entry name" value="DUF4350"/>
    <property type="match status" value="1"/>
</dbReference>
<dbReference type="Proteomes" id="UP000614996">
    <property type="component" value="Unassembled WGS sequence"/>
</dbReference>
<feature type="signal peptide" evidence="3">
    <location>
        <begin position="1"/>
        <end position="19"/>
    </location>
</feature>
<name>A0A8J4ELL8_9ACTN</name>
<accession>A0A8J4ELL8</accession>
<protein>
    <recommendedName>
        <fullName evidence="4">DUF4350 domain-containing protein</fullName>
    </recommendedName>
</protein>
<evidence type="ECO:0000313" key="6">
    <source>
        <dbReference type="Proteomes" id="UP000614996"/>
    </source>
</evidence>
<feature type="transmembrane region" description="Helical" evidence="2">
    <location>
        <begin position="285"/>
        <end position="303"/>
    </location>
</feature>
<dbReference type="InterPro" id="IPR025646">
    <property type="entry name" value="DUF4350"/>
</dbReference>
<keyword evidence="3" id="KW-0732">Signal</keyword>
<feature type="domain" description="DUF4350" evidence="4">
    <location>
        <begin position="34"/>
        <end position="201"/>
    </location>
</feature>
<evidence type="ECO:0000313" key="5">
    <source>
        <dbReference type="EMBL" id="GIL28656.1"/>
    </source>
</evidence>
<evidence type="ECO:0000256" key="2">
    <source>
        <dbReference type="SAM" id="Phobius"/>
    </source>
</evidence>
<keyword evidence="2" id="KW-0812">Transmembrane</keyword>
<feature type="region of interest" description="Disordered" evidence="1">
    <location>
        <begin position="219"/>
        <end position="275"/>
    </location>
</feature>
<gene>
    <name evidence="5" type="ORF">NUM_39100</name>
</gene>
<feature type="compositionally biased region" description="Gly residues" evidence="1">
    <location>
        <begin position="261"/>
        <end position="273"/>
    </location>
</feature>
<dbReference type="EMBL" id="BOPO01000075">
    <property type="protein sequence ID" value="GIL28656.1"/>
    <property type="molecule type" value="Genomic_DNA"/>
</dbReference>
<feature type="chain" id="PRO_5038999722" description="DUF4350 domain-containing protein" evidence="3">
    <location>
        <begin position="20"/>
        <end position="428"/>
    </location>
</feature>
<evidence type="ECO:0000259" key="4">
    <source>
        <dbReference type="Pfam" id="PF14258"/>
    </source>
</evidence>